<reference evidence="1 2" key="1">
    <citation type="submission" date="2019-07" db="EMBL/GenBank/DDBJ databases">
        <title>De Novo Assembly of kiwifruit Actinidia rufa.</title>
        <authorList>
            <person name="Sugita-Konishi S."/>
            <person name="Sato K."/>
            <person name="Mori E."/>
            <person name="Abe Y."/>
            <person name="Kisaki G."/>
            <person name="Hamano K."/>
            <person name="Suezawa K."/>
            <person name="Otani M."/>
            <person name="Fukuda T."/>
            <person name="Manabe T."/>
            <person name="Gomi K."/>
            <person name="Tabuchi M."/>
            <person name="Akimitsu K."/>
            <person name="Kataoka I."/>
        </authorList>
    </citation>
    <scope>NUCLEOTIDE SEQUENCE [LARGE SCALE GENOMIC DNA]</scope>
    <source>
        <strain evidence="2">cv. Fuchu</strain>
    </source>
</reference>
<dbReference type="Proteomes" id="UP000585474">
    <property type="component" value="Unassembled WGS sequence"/>
</dbReference>
<sequence length="275" mass="31090">MSHNYEWTKHTDTILKGLEVFKLSNADNNLAGVNPASLVHASISSNPKPQKSVFSCGRNAIAIGHEMILVYEFMEYGTLANHLYKIYSNSDGSISPDFGAKAQHLHQCCLWARLYSYRYSSRYHTPRPFFWTKIGLLRFQILDWAKWAPQAILAIMLVQMLEARVVIWIWSITVVMMEVLCGRPAVDLGLEEEQHGLVAWAQHCIKKKKLDDIIDPSLRDQISPQCLKAFAAVASECLHSRSNGRPTMVDVVAALGAHSLRKISAKILLQRRTML</sequence>
<dbReference type="InterPro" id="IPR011009">
    <property type="entry name" value="Kinase-like_dom_sf"/>
</dbReference>
<dbReference type="SUPFAM" id="SSF56112">
    <property type="entry name" value="Protein kinase-like (PK-like)"/>
    <property type="match status" value="1"/>
</dbReference>
<dbReference type="InterPro" id="IPR045272">
    <property type="entry name" value="ANXUR1/2-like"/>
</dbReference>
<keyword evidence="1" id="KW-0808">Transferase</keyword>
<evidence type="ECO:0000313" key="1">
    <source>
        <dbReference type="EMBL" id="GFY86945.1"/>
    </source>
</evidence>
<protein>
    <submittedName>
        <fullName evidence="1">Protein kinase superfamily protein</fullName>
    </submittedName>
</protein>
<keyword evidence="1" id="KW-0418">Kinase</keyword>
<dbReference type="GO" id="GO:0009506">
    <property type="term" value="C:plasmodesma"/>
    <property type="evidence" value="ECO:0007669"/>
    <property type="project" value="TreeGrafter"/>
</dbReference>
<dbReference type="EMBL" id="BJWL01000005">
    <property type="protein sequence ID" value="GFY86945.1"/>
    <property type="molecule type" value="Genomic_DNA"/>
</dbReference>
<dbReference type="Gene3D" id="1.10.510.10">
    <property type="entry name" value="Transferase(Phosphotransferase) domain 1"/>
    <property type="match status" value="1"/>
</dbReference>
<dbReference type="GO" id="GO:0004714">
    <property type="term" value="F:transmembrane receptor protein tyrosine kinase activity"/>
    <property type="evidence" value="ECO:0007669"/>
    <property type="project" value="InterPro"/>
</dbReference>
<name>A0A7J0EKE9_9ERIC</name>
<organism evidence="1 2">
    <name type="scientific">Actinidia rufa</name>
    <dbReference type="NCBI Taxonomy" id="165716"/>
    <lineage>
        <taxon>Eukaryota</taxon>
        <taxon>Viridiplantae</taxon>
        <taxon>Streptophyta</taxon>
        <taxon>Embryophyta</taxon>
        <taxon>Tracheophyta</taxon>
        <taxon>Spermatophyta</taxon>
        <taxon>Magnoliopsida</taxon>
        <taxon>eudicotyledons</taxon>
        <taxon>Gunneridae</taxon>
        <taxon>Pentapetalae</taxon>
        <taxon>asterids</taxon>
        <taxon>Ericales</taxon>
        <taxon>Actinidiaceae</taxon>
        <taxon>Actinidia</taxon>
    </lineage>
</organism>
<dbReference type="PANTHER" id="PTHR27003:SF390">
    <property type="entry name" value="PROTEIN KINASE DOMAIN-CONTAINING PROTEIN"/>
    <property type="match status" value="1"/>
</dbReference>
<dbReference type="AlphaFoldDB" id="A0A7J0EKE9"/>
<dbReference type="PANTHER" id="PTHR27003">
    <property type="entry name" value="OS07G0166700 PROTEIN"/>
    <property type="match status" value="1"/>
</dbReference>
<dbReference type="OrthoDB" id="4062651at2759"/>
<proteinExistence type="predicted"/>
<dbReference type="GO" id="GO:0005886">
    <property type="term" value="C:plasma membrane"/>
    <property type="evidence" value="ECO:0007669"/>
    <property type="project" value="TreeGrafter"/>
</dbReference>
<keyword evidence="2" id="KW-1185">Reference proteome</keyword>
<comment type="caution">
    <text evidence="1">The sequence shown here is derived from an EMBL/GenBank/DDBJ whole genome shotgun (WGS) entry which is preliminary data.</text>
</comment>
<gene>
    <name evidence="1" type="ORF">Acr_05g0005840</name>
</gene>
<evidence type="ECO:0000313" key="2">
    <source>
        <dbReference type="Proteomes" id="UP000585474"/>
    </source>
</evidence>
<accession>A0A7J0EKE9</accession>